<dbReference type="FunFam" id="2.30.29.30:FF:000303">
    <property type="entry name" value="Sterol 3-beta-glucosyltransferase"/>
    <property type="match status" value="1"/>
</dbReference>
<dbReference type="InterPro" id="IPR002213">
    <property type="entry name" value="UDP_glucos_trans"/>
</dbReference>
<dbReference type="GO" id="GO:0016126">
    <property type="term" value="P:sterol biosynthetic process"/>
    <property type="evidence" value="ECO:0007669"/>
    <property type="project" value="UniProtKB-KW"/>
</dbReference>
<evidence type="ECO:0000313" key="27">
    <source>
        <dbReference type="RefSeq" id="XP_033455489.1"/>
    </source>
</evidence>
<keyword evidence="11" id="KW-0677">Repeat</keyword>
<evidence type="ECO:0000256" key="14">
    <source>
        <dbReference type="ARBA" id="ARBA00023006"/>
    </source>
</evidence>
<dbReference type="PANTHER" id="PTHR48050">
    <property type="entry name" value="STEROL 3-BETA-GLUCOSYLTRANSFERASE"/>
    <property type="match status" value="1"/>
</dbReference>
<feature type="compositionally biased region" description="Polar residues" evidence="24">
    <location>
        <begin position="1088"/>
        <end position="1105"/>
    </location>
</feature>
<feature type="compositionally biased region" description="Polar residues" evidence="24">
    <location>
        <begin position="1"/>
        <end position="25"/>
    </location>
</feature>
<evidence type="ECO:0000256" key="4">
    <source>
        <dbReference type="ARBA" id="ARBA00012650"/>
    </source>
</evidence>
<evidence type="ECO:0000256" key="13">
    <source>
        <dbReference type="ARBA" id="ARBA00022955"/>
    </source>
</evidence>
<keyword evidence="6" id="KW-0813">Transport</keyword>
<keyword evidence="13" id="KW-0752">Steroid biosynthesis</keyword>
<feature type="region of interest" description="Disordered" evidence="24">
    <location>
        <begin position="287"/>
        <end position="408"/>
    </location>
</feature>
<reference evidence="27" key="2">
    <citation type="submission" date="2020-04" db="EMBL/GenBank/DDBJ databases">
        <authorList>
            <consortium name="NCBI Genome Project"/>
        </authorList>
    </citation>
    <scope>NUCLEOTIDE SEQUENCE</scope>
    <source>
        <strain evidence="27">CBS 342.82</strain>
    </source>
</reference>
<feature type="region of interest" description="Disordered" evidence="24">
    <location>
        <begin position="1088"/>
        <end position="1128"/>
    </location>
</feature>
<comment type="function">
    <text evidence="23">Sterol glycosyltransferase responsible for the glycosylation of ergosterol to form ergosterol-glucoside.</text>
</comment>
<dbReference type="CDD" id="cd13215">
    <property type="entry name" value="PH-GRAM1_AGT26"/>
    <property type="match status" value="1"/>
</dbReference>
<evidence type="ECO:0000259" key="25">
    <source>
        <dbReference type="PROSITE" id="PS50003"/>
    </source>
</evidence>
<dbReference type="AlphaFoldDB" id="A0A6J3LS53"/>
<feature type="region of interest" description="Disordered" evidence="24">
    <location>
        <begin position="624"/>
        <end position="651"/>
    </location>
</feature>
<comment type="subcellular location">
    <subcellularLocation>
        <location evidence="1">Cytoplasm</location>
    </subcellularLocation>
    <subcellularLocation>
        <location evidence="2">Preautophagosomal structure membrane</location>
        <topology evidence="2">Peripheral membrane protein</topology>
    </subcellularLocation>
</comment>
<dbReference type="CDD" id="cd13216">
    <property type="entry name" value="PH-GRAM2_AGT26"/>
    <property type="match status" value="1"/>
</dbReference>
<keyword evidence="16" id="KW-0443">Lipid metabolism</keyword>
<dbReference type="Pfam" id="PF06722">
    <property type="entry name" value="EryCIII-like_C"/>
    <property type="match status" value="1"/>
</dbReference>
<evidence type="ECO:0000256" key="18">
    <source>
        <dbReference type="ARBA" id="ARBA00023166"/>
    </source>
</evidence>
<dbReference type="Pfam" id="PF03033">
    <property type="entry name" value="Glyco_transf_28"/>
    <property type="match status" value="1"/>
</dbReference>
<proteinExistence type="inferred from homology"/>
<evidence type="ECO:0000256" key="8">
    <source>
        <dbReference type="ARBA" id="ARBA00022516"/>
    </source>
</evidence>
<evidence type="ECO:0000256" key="9">
    <source>
        <dbReference type="ARBA" id="ARBA00022676"/>
    </source>
</evidence>
<evidence type="ECO:0000256" key="2">
    <source>
        <dbReference type="ARBA" id="ARBA00004623"/>
    </source>
</evidence>
<dbReference type="FunFam" id="2.30.29.30:FF:000391">
    <property type="entry name" value="Sterol 3-beta-glucosyltransferase"/>
    <property type="match status" value="1"/>
</dbReference>
<dbReference type="FunFam" id="3.40.50.2000:FF:000009">
    <property type="entry name" value="Sterol 3-beta-glucosyltransferase UGT80A2"/>
    <property type="match status" value="1"/>
</dbReference>
<evidence type="ECO:0000256" key="3">
    <source>
        <dbReference type="ARBA" id="ARBA00006962"/>
    </source>
</evidence>
<dbReference type="GO" id="GO:0016906">
    <property type="term" value="F:sterol 3-beta-glucosyltransferase activity"/>
    <property type="evidence" value="ECO:0007669"/>
    <property type="project" value="UniProtKB-EC"/>
</dbReference>
<dbReference type="InterPro" id="IPR048066">
    <property type="entry name" value="ATG26_PH_GRAM1"/>
</dbReference>
<dbReference type="FunFam" id="3.40.50.2000:FF:000029">
    <property type="entry name" value="Sterol 3-beta-glucosyltransferase"/>
    <property type="match status" value="1"/>
</dbReference>
<organism evidence="27">
    <name type="scientific">Dissoconium aciculare CBS 342.82</name>
    <dbReference type="NCBI Taxonomy" id="1314786"/>
    <lineage>
        <taxon>Eukaryota</taxon>
        <taxon>Fungi</taxon>
        <taxon>Dikarya</taxon>
        <taxon>Ascomycota</taxon>
        <taxon>Pezizomycotina</taxon>
        <taxon>Dothideomycetes</taxon>
        <taxon>Dothideomycetidae</taxon>
        <taxon>Mycosphaerellales</taxon>
        <taxon>Dissoconiaceae</taxon>
        <taxon>Dissoconium</taxon>
    </lineage>
</organism>
<evidence type="ECO:0000256" key="16">
    <source>
        <dbReference type="ARBA" id="ARBA00023098"/>
    </source>
</evidence>
<evidence type="ECO:0000256" key="15">
    <source>
        <dbReference type="ARBA" id="ARBA00023011"/>
    </source>
</evidence>
<keyword evidence="26" id="KW-1185">Reference proteome</keyword>
<dbReference type="RefSeq" id="XP_033455489.1">
    <property type="nucleotide sequence ID" value="XM_033602705.1"/>
</dbReference>
<keyword evidence="12" id="KW-0653">Protein transport</keyword>
<dbReference type="InterPro" id="IPR050426">
    <property type="entry name" value="Glycosyltransferase_28"/>
</dbReference>
<comment type="catalytic activity">
    <reaction evidence="22">
        <text>a sterol + UDP-alpha-D-glucose = a sterol 3-beta-D-glucoside + UDP + H(+)</text>
        <dbReference type="Rhea" id="RHEA:22724"/>
        <dbReference type="ChEBI" id="CHEBI:15378"/>
        <dbReference type="ChEBI" id="CHEBI:15889"/>
        <dbReference type="ChEBI" id="CHEBI:37424"/>
        <dbReference type="ChEBI" id="CHEBI:58223"/>
        <dbReference type="ChEBI" id="CHEBI:58885"/>
        <dbReference type="EC" id="2.4.1.173"/>
    </reaction>
    <physiologicalReaction direction="left-to-right" evidence="22">
        <dbReference type="Rhea" id="RHEA:22725"/>
    </physiologicalReaction>
</comment>
<feature type="region of interest" description="Disordered" evidence="24">
    <location>
        <begin position="1"/>
        <end position="71"/>
    </location>
</feature>
<reference evidence="27" key="1">
    <citation type="submission" date="2020-01" db="EMBL/GenBank/DDBJ databases">
        <authorList>
            <consortium name="DOE Joint Genome Institute"/>
            <person name="Haridas S."/>
            <person name="Albert R."/>
            <person name="Binder M."/>
            <person name="Bloem J."/>
            <person name="Labutti K."/>
            <person name="Salamov A."/>
            <person name="Andreopoulos B."/>
            <person name="Baker S.E."/>
            <person name="Barry K."/>
            <person name="Bills G."/>
            <person name="Bluhm B.H."/>
            <person name="Cannon C."/>
            <person name="Castanera R."/>
            <person name="Culley D.E."/>
            <person name="Daum C."/>
            <person name="Ezra D."/>
            <person name="Gonzalez J.B."/>
            <person name="Henrissat B."/>
            <person name="Kuo A."/>
            <person name="Liang C."/>
            <person name="Lipzen A."/>
            <person name="Lutzoni F."/>
            <person name="Magnuson J."/>
            <person name="Mondo S."/>
            <person name="Nolan M."/>
            <person name="Ohm R."/>
            <person name="Pangilinan J."/>
            <person name="Park H.-J."/>
            <person name="Ramirez L."/>
            <person name="Alfaro M."/>
            <person name="Sun H."/>
            <person name="Tritt A."/>
            <person name="Yoshinaga Y."/>
            <person name="Zwiers L.-H."/>
            <person name="Turgeon B.G."/>
            <person name="Goodwin S.B."/>
            <person name="Spatafora J.W."/>
            <person name="Crous P.W."/>
            <person name="Grigoriev I.V."/>
        </authorList>
    </citation>
    <scope>NUCLEOTIDE SEQUENCE</scope>
    <source>
        <strain evidence="27">CBS 342.82</strain>
    </source>
</reference>
<dbReference type="GO" id="GO:0005975">
    <property type="term" value="P:carbohydrate metabolic process"/>
    <property type="evidence" value="ECO:0007669"/>
    <property type="project" value="InterPro"/>
</dbReference>
<dbReference type="Gene3D" id="3.40.50.2000">
    <property type="entry name" value="Glycogen Phosphorylase B"/>
    <property type="match status" value="2"/>
</dbReference>
<dbReference type="SMART" id="SM00568">
    <property type="entry name" value="GRAM"/>
    <property type="match status" value="2"/>
</dbReference>
<sequence length="1188" mass="131333">MSESQILVRPTDTQRSSGGRSSSIPQARPGSESLSSSPGVAPIPGGQSSATELAGRGGTGTSPPPTSADPRPLSQVIAEIFNFAEPEEVVAEYPCWYLQNVLLQGYMYITHRHVCFYAYLQKRTNDVEKSGQLGKQGRHSYSYRRYHFILKGDTFSYYRDASDPYFPLGMVDLRYAKSAEVTLEGENETSDFTITTADRIYLYRADTAASAKSWVKQLQKVIFRTHNQGDSIKISLPIVNLDDIERMPMLDFAETVKLRVLDSDETFAVDEYFFTFFGESGSKALESLQHQNDTSSSNRFGDNQAHESADSLATSSNQGESSDSDEEMDPNMSASQMLTGDKVFGQPTLKVPQSIREKSQGGSSGSSEDPRAPLHRTTTEQLLHSDRPVSRTSSELDPSRRPSTDGSAIARSKLAALSVANVVRSSGKRMGSYLGTSPTGYINKFAEAVIGGARHYEESEHAACPDSRQRDVDAVSDTAFRQQRFQEHFALPAIEKLEATYFCYLHKNLPMYGKIYMSARRFCFRSLIYGVRTKLVIPFREIANVEMQRGFRLGYSGIVLVIHGHEELFFEFRTENARNDCAGTIFRKLDHNQAIADSTILLSEKQAHEAEGAAAENRLLQAARKDRPESASLDISGEDDSTGVLSDDPTASLVDIPTPPSMLVTCLTIGSRGDVQPYIALCKGLMAQGHRARIATHGEFRGWVESHGIEFAEVAGDPAELMRVCVENGMFTIPFFIEANSKFRSWLDGLLLTAWEACQGSDLVIESPSAMCGIHIAEALGVPYFRAFTMPWTRTRAYPHAFAVRNAKMGGAYNYMTYTLFDNVFWTWTEGQINSWRVKTLGIRPTNLDKLQQNKVPFLYNFSPSVVPPPLDFSDWVKVTGYWFLNEGSDYEPPADLSAFIKKARDDGMKLVYIGFGSVVVNDSRKLTEQIINAVQKADVRCILSKGWSDRFDKKDANVPDIVLPSCIHAIRSAPHDWLFTQIDAVVHHGGAGTTGASLRAGKPTIIKPFFGDQYFFATRVEDLGVGIHLSKATEHQLGKALWTAVHDDRMQTKARLLGEAIRSQDGVQTAIRAIYSDLDYARSLIKQKTQPAQQPSSAAGTSASPKDKTAEKADLETGAPVLDEDTEENWTFVDVTAHDDAATSAGLELDRLAASTPPPTMQQQQQPAPPRRGLSNLRLAPSLLGRK</sequence>
<keyword evidence="10" id="KW-0808">Transferase</keyword>
<reference evidence="27" key="3">
    <citation type="submission" date="2025-08" db="UniProtKB">
        <authorList>
            <consortium name="RefSeq"/>
        </authorList>
    </citation>
    <scope>IDENTIFICATION</scope>
    <source>
        <strain evidence="27">CBS 342.82</strain>
    </source>
</reference>
<keyword evidence="19" id="KW-0753">Steroid metabolism</keyword>
<gene>
    <name evidence="27" type="ORF">K489DRAFT_364838</name>
</gene>
<evidence type="ECO:0000256" key="7">
    <source>
        <dbReference type="ARBA" id="ARBA00022490"/>
    </source>
</evidence>
<evidence type="ECO:0000256" key="17">
    <source>
        <dbReference type="ARBA" id="ARBA00023136"/>
    </source>
</evidence>
<evidence type="ECO:0000256" key="6">
    <source>
        <dbReference type="ARBA" id="ARBA00022448"/>
    </source>
</evidence>
<dbReference type="EC" id="2.4.1.173" evidence="4"/>
<evidence type="ECO:0000256" key="21">
    <source>
        <dbReference type="ARBA" id="ARBA00047886"/>
    </source>
</evidence>
<feature type="compositionally biased region" description="Polar residues" evidence="24">
    <location>
        <begin position="311"/>
        <end position="321"/>
    </location>
</feature>
<comment type="catalytic activity">
    <reaction evidence="21">
        <text>ergosterol + UDP-alpha-D-glucose = ergosteryl 3-beta-D-glucoside + UDP + H(+)</text>
        <dbReference type="Rhea" id="RHEA:61836"/>
        <dbReference type="ChEBI" id="CHEBI:15378"/>
        <dbReference type="ChEBI" id="CHEBI:16933"/>
        <dbReference type="ChEBI" id="CHEBI:52973"/>
        <dbReference type="ChEBI" id="CHEBI:58223"/>
        <dbReference type="ChEBI" id="CHEBI:58885"/>
    </reaction>
    <physiologicalReaction direction="left-to-right" evidence="21">
        <dbReference type="Rhea" id="RHEA:61837"/>
    </physiologicalReaction>
</comment>
<evidence type="ECO:0000256" key="22">
    <source>
        <dbReference type="ARBA" id="ARBA00049453"/>
    </source>
</evidence>
<keyword evidence="17" id="KW-0472">Membrane</keyword>
<dbReference type="InterPro" id="IPR004276">
    <property type="entry name" value="GlycoTrans_28_N"/>
</dbReference>
<dbReference type="SUPFAM" id="SSF50729">
    <property type="entry name" value="PH domain-like"/>
    <property type="match status" value="1"/>
</dbReference>
<dbReference type="GO" id="GO:0015031">
    <property type="term" value="P:protein transport"/>
    <property type="evidence" value="ECO:0007669"/>
    <property type="project" value="UniProtKB-KW"/>
</dbReference>
<evidence type="ECO:0000256" key="11">
    <source>
        <dbReference type="ARBA" id="ARBA00022737"/>
    </source>
</evidence>
<dbReference type="Gene3D" id="2.30.29.30">
    <property type="entry name" value="Pleckstrin-homology domain (PH domain)/Phosphotyrosine-binding domain (PTB)"/>
    <property type="match status" value="3"/>
</dbReference>
<dbReference type="InterPro" id="IPR001849">
    <property type="entry name" value="PH_domain"/>
</dbReference>
<evidence type="ECO:0000256" key="1">
    <source>
        <dbReference type="ARBA" id="ARBA00004496"/>
    </source>
</evidence>
<dbReference type="InterPro" id="IPR011993">
    <property type="entry name" value="PH-like_dom_sf"/>
</dbReference>
<evidence type="ECO:0000256" key="23">
    <source>
        <dbReference type="ARBA" id="ARBA00059773"/>
    </source>
</evidence>
<feature type="region of interest" description="Disordered" evidence="24">
    <location>
        <begin position="1144"/>
        <end position="1188"/>
    </location>
</feature>
<evidence type="ECO:0000256" key="19">
    <source>
        <dbReference type="ARBA" id="ARBA00023221"/>
    </source>
</evidence>
<keyword evidence="7" id="KW-0963">Cytoplasm</keyword>
<keyword evidence="8" id="KW-0444">Lipid biosynthesis</keyword>
<evidence type="ECO:0000256" key="24">
    <source>
        <dbReference type="SAM" id="MobiDB-lite"/>
    </source>
</evidence>
<keyword evidence="15" id="KW-0756">Sterol biosynthesis</keyword>
<dbReference type="OrthoDB" id="10261837at2759"/>
<dbReference type="SUPFAM" id="SSF53756">
    <property type="entry name" value="UDP-Glycosyltransferase/glycogen phosphorylase"/>
    <property type="match status" value="1"/>
</dbReference>
<feature type="domain" description="PH" evidence="25">
    <location>
        <begin position="126"/>
        <end position="223"/>
    </location>
</feature>
<dbReference type="InterPro" id="IPR010610">
    <property type="entry name" value="EryCIII-like_C"/>
</dbReference>
<evidence type="ECO:0000256" key="12">
    <source>
        <dbReference type="ARBA" id="ARBA00022927"/>
    </source>
</evidence>
<dbReference type="InterPro" id="IPR004182">
    <property type="entry name" value="GRAM"/>
</dbReference>
<accession>A0A6J3LS53</accession>
<dbReference type="Proteomes" id="UP000504637">
    <property type="component" value="Unplaced"/>
</dbReference>
<dbReference type="Pfam" id="PF00169">
    <property type="entry name" value="PH"/>
    <property type="match status" value="1"/>
</dbReference>
<dbReference type="GO" id="GO:0034045">
    <property type="term" value="C:phagophore assembly site membrane"/>
    <property type="evidence" value="ECO:0007669"/>
    <property type="project" value="UniProtKB-SubCell"/>
</dbReference>
<dbReference type="GeneID" id="54360505"/>
<dbReference type="CDD" id="cd03784">
    <property type="entry name" value="GT1_Gtf-like"/>
    <property type="match status" value="1"/>
</dbReference>
<evidence type="ECO:0000256" key="10">
    <source>
        <dbReference type="ARBA" id="ARBA00022679"/>
    </source>
</evidence>
<feature type="compositionally biased region" description="Basic and acidic residues" evidence="24">
    <location>
        <begin position="1106"/>
        <end position="1116"/>
    </location>
</feature>
<dbReference type="Pfam" id="PF02893">
    <property type="entry name" value="GRAM"/>
    <property type="match status" value="2"/>
</dbReference>
<dbReference type="InterPro" id="IPR048065">
    <property type="entry name" value="ATG26_PH_GRAM2"/>
</dbReference>
<protein>
    <recommendedName>
        <fullName evidence="5">Sterol 3-beta-glucosyltransferase</fullName>
        <ecNumber evidence="4">2.4.1.173</ecNumber>
    </recommendedName>
    <alternativeName>
        <fullName evidence="20">Autophagy-related protein 26</fullName>
    </alternativeName>
</protein>
<dbReference type="PROSITE" id="PS50003">
    <property type="entry name" value="PH_DOMAIN"/>
    <property type="match status" value="1"/>
</dbReference>
<evidence type="ECO:0000313" key="26">
    <source>
        <dbReference type="Proteomes" id="UP000504637"/>
    </source>
</evidence>
<dbReference type="GO" id="GO:0006914">
    <property type="term" value="P:autophagy"/>
    <property type="evidence" value="ECO:0007669"/>
    <property type="project" value="UniProtKB-KW"/>
</dbReference>
<evidence type="ECO:0000256" key="5">
    <source>
        <dbReference type="ARBA" id="ARBA00017894"/>
    </source>
</evidence>
<dbReference type="SMART" id="SM00233">
    <property type="entry name" value="PH"/>
    <property type="match status" value="1"/>
</dbReference>
<comment type="similarity">
    <text evidence="3">Belongs to the glycosyltransferase 28 family.</text>
</comment>
<keyword evidence="14" id="KW-0072">Autophagy</keyword>
<dbReference type="PANTHER" id="PTHR48050:SF25">
    <property type="entry name" value="STEROL 3-BETA-GLUCOSYLTRANSFERASE"/>
    <property type="match status" value="1"/>
</dbReference>
<keyword evidence="18" id="KW-1207">Sterol metabolism</keyword>
<feature type="compositionally biased region" description="Polar residues" evidence="24">
    <location>
        <begin position="288"/>
        <end position="301"/>
    </location>
</feature>
<keyword evidence="9" id="KW-0328">Glycosyltransferase</keyword>
<name>A0A6J3LS53_9PEZI</name>
<evidence type="ECO:0000256" key="20">
    <source>
        <dbReference type="ARBA" id="ARBA00029843"/>
    </source>
</evidence>